<feature type="compositionally biased region" description="Basic and acidic residues" evidence="1">
    <location>
        <begin position="137"/>
        <end position="153"/>
    </location>
</feature>
<dbReference type="PANTHER" id="PTHR33418:SF1">
    <property type="entry name" value="HELICASE-ASSOCIATED DOMAIN-CONTAINING PROTEIN"/>
    <property type="match status" value="1"/>
</dbReference>
<feature type="region of interest" description="Disordered" evidence="1">
    <location>
        <begin position="415"/>
        <end position="458"/>
    </location>
</feature>
<keyword evidence="4" id="KW-1185">Reference proteome</keyword>
<protein>
    <recommendedName>
        <fullName evidence="2">Helicase-associated domain-containing protein</fullName>
    </recommendedName>
</protein>
<dbReference type="Proteomes" id="UP001530293">
    <property type="component" value="Unassembled WGS sequence"/>
</dbReference>
<comment type="caution">
    <text evidence="3">The sequence shown here is derived from an EMBL/GenBank/DDBJ whole genome shotgun (WGS) entry which is preliminary data.</text>
</comment>
<feature type="compositionally biased region" description="Polar residues" evidence="1">
    <location>
        <begin position="196"/>
        <end position="207"/>
    </location>
</feature>
<feature type="compositionally biased region" description="Polar residues" evidence="1">
    <location>
        <begin position="60"/>
        <end position="76"/>
    </location>
</feature>
<feature type="compositionally biased region" description="Acidic residues" evidence="1">
    <location>
        <begin position="24"/>
        <end position="38"/>
    </location>
</feature>
<feature type="domain" description="Helicase-associated" evidence="2">
    <location>
        <begin position="458"/>
        <end position="523"/>
    </location>
</feature>
<dbReference type="AlphaFoldDB" id="A0ABD3NCA6"/>
<feature type="compositionally biased region" description="Low complexity" evidence="1">
    <location>
        <begin position="92"/>
        <end position="115"/>
    </location>
</feature>
<sequence length="605" mass="67465">MSRQLLNKPDECRDEASLPTTPTQDDDEVDDVDLDEDIQGILSSSWSPIPSQPEDDATVTKATETMADKTQSNEKQLLQADDAPTEDRQDQQQEQASSSSRLNTTTTMPPTTPRTTLRDDQLSYSNVHRPSSSSSSHHHEHEYPIESESKVGREGSPSYYQYHPMNHRYYQRQNQYGYSGARYYHTQPEQDMHTSVHASSTMNSGQQYHHHSPYPGPGYYPAHEYGSYPPHQYNNYYSYHDSRVSGQDSDSAAAASASSYPGPPQRYAHPYAHHPYGASPSPSSYHHPFPHHVSFKESAASKVEPAGTAKGDKRSLDLTPPPDDDRKPSARSEKQANGKAKRIRDDELLTSYPPGPQRQQSGDFEPIPLNKISAIPILSSSSSSSVGKSGGTTPYPHRASYTSPLAAAVAVGSSSRSGSAHVSPPMPHSTVTPASRKQPRILEPTSSGSGDTTSSTPSWERRFTELIEFKRSHGHCEVPQNYSSNPSLGTWVNKQRMEQKNRIDGKSSSLTDSRFERLQAVGFRWAKRKGQASWDEKFNELKLYKAKFGNCHVPTKYKGNTALGRWVSTQRAEYKKYSEGVAKTSMNADKIRRLEEIGFAWFMAL</sequence>
<feature type="compositionally biased region" description="Low complexity" evidence="1">
    <location>
        <begin position="248"/>
        <end position="259"/>
    </location>
</feature>
<gene>
    <name evidence="3" type="ORF">ACHAWU_009359</name>
</gene>
<feature type="region of interest" description="Disordered" evidence="1">
    <location>
        <begin position="1"/>
        <end position="162"/>
    </location>
</feature>
<accession>A0ABD3NCA6</accession>
<proteinExistence type="predicted"/>
<dbReference type="Gene3D" id="6.10.140.530">
    <property type="match status" value="2"/>
</dbReference>
<dbReference type="Pfam" id="PF03457">
    <property type="entry name" value="HA"/>
    <property type="match status" value="2"/>
</dbReference>
<feature type="compositionally biased region" description="Low complexity" evidence="1">
    <location>
        <begin position="273"/>
        <end position="287"/>
    </location>
</feature>
<reference evidence="3 4" key="1">
    <citation type="submission" date="2024-10" db="EMBL/GenBank/DDBJ databases">
        <title>Updated reference genomes for cyclostephanoid diatoms.</title>
        <authorList>
            <person name="Roberts W.R."/>
            <person name="Alverson A.J."/>
        </authorList>
    </citation>
    <scope>NUCLEOTIDE SEQUENCE [LARGE SCALE GENOMIC DNA]</scope>
    <source>
        <strain evidence="3 4">AJA232-27</strain>
    </source>
</reference>
<feature type="compositionally biased region" description="Basic and acidic residues" evidence="1">
    <location>
        <begin position="323"/>
        <end position="336"/>
    </location>
</feature>
<dbReference type="PANTHER" id="PTHR33418">
    <property type="entry name" value="HELICASE-ASSOCIATED"/>
    <property type="match status" value="1"/>
</dbReference>
<dbReference type="EMBL" id="JALLBG020000018">
    <property type="protein sequence ID" value="KAL3771936.1"/>
    <property type="molecule type" value="Genomic_DNA"/>
</dbReference>
<evidence type="ECO:0000313" key="4">
    <source>
        <dbReference type="Proteomes" id="UP001530293"/>
    </source>
</evidence>
<dbReference type="InterPro" id="IPR005114">
    <property type="entry name" value="Helicase_assoc"/>
</dbReference>
<name>A0ABD3NCA6_9STRA</name>
<evidence type="ECO:0000259" key="2">
    <source>
        <dbReference type="Pfam" id="PF03457"/>
    </source>
</evidence>
<evidence type="ECO:0000313" key="3">
    <source>
        <dbReference type="EMBL" id="KAL3771936.1"/>
    </source>
</evidence>
<evidence type="ECO:0000256" key="1">
    <source>
        <dbReference type="SAM" id="MobiDB-lite"/>
    </source>
</evidence>
<organism evidence="3 4">
    <name type="scientific">Discostella pseudostelligera</name>
    <dbReference type="NCBI Taxonomy" id="259834"/>
    <lineage>
        <taxon>Eukaryota</taxon>
        <taxon>Sar</taxon>
        <taxon>Stramenopiles</taxon>
        <taxon>Ochrophyta</taxon>
        <taxon>Bacillariophyta</taxon>
        <taxon>Coscinodiscophyceae</taxon>
        <taxon>Thalassiosirophycidae</taxon>
        <taxon>Stephanodiscales</taxon>
        <taxon>Stephanodiscaceae</taxon>
        <taxon>Discostella</taxon>
    </lineage>
</organism>
<feature type="region of interest" description="Disordered" evidence="1">
    <location>
        <begin position="191"/>
        <end position="216"/>
    </location>
</feature>
<feature type="compositionally biased region" description="Low complexity" evidence="1">
    <location>
        <begin position="444"/>
        <end position="458"/>
    </location>
</feature>
<feature type="domain" description="Helicase-associated" evidence="2">
    <location>
        <begin position="531"/>
        <end position="599"/>
    </location>
</feature>
<feature type="region of interest" description="Disordered" evidence="1">
    <location>
        <begin position="238"/>
        <end position="366"/>
    </location>
</feature>